<evidence type="ECO:0000256" key="6">
    <source>
        <dbReference type="PROSITE-ProRule" id="PRU00169"/>
    </source>
</evidence>
<dbReference type="FunFam" id="3.40.50.2300:FF:000001">
    <property type="entry name" value="DNA-binding response regulator PhoB"/>
    <property type="match status" value="1"/>
</dbReference>
<keyword evidence="2" id="KW-0902">Two-component regulatory system</keyword>
<dbReference type="InterPro" id="IPR016032">
    <property type="entry name" value="Sig_transdc_resp-reg_C-effctor"/>
</dbReference>
<dbReference type="InterPro" id="IPR011006">
    <property type="entry name" value="CheY-like_superfamily"/>
</dbReference>
<dbReference type="GO" id="GO:0000976">
    <property type="term" value="F:transcription cis-regulatory region binding"/>
    <property type="evidence" value="ECO:0007669"/>
    <property type="project" value="TreeGrafter"/>
</dbReference>
<evidence type="ECO:0000259" key="8">
    <source>
        <dbReference type="PROSITE" id="PS50110"/>
    </source>
</evidence>
<dbReference type="PROSITE" id="PS51755">
    <property type="entry name" value="OMPR_PHOB"/>
    <property type="match status" value="1"/>
</dbReference>
<keyword evidence="3" id="KW-0805">Transcription regulation</keyword>
<dbReference type="Gene3D" id="3.40.50.2300">
    <property type="match status" value="1"/>
</dbReference>
<dbReference type="CDD" id="cd00383">
    <property type="entry name" value="trans_reg_C"/>
    <property type="match status" value="1"/>
</dbReference>
<dbReference type="Gene3D" id="1.10.10.10">
    <property type="entry name" value="Winged helix-like DNA-binding domain superfamily/Winged helix DNA-binding domain"/>
    <property type="match status" value="1"/>
</dbReference>
<dbReference type="eggNOG" id="COG0745">
    <property type="taxonomic scope" value="Bacteria"/>
</dbReference>
<feature type="DNA-binding region" description="OmpR/PhoB-type" evidence="7">
    <location>
        <begin position="140"/>
        <end position="238"/>
    </location>
</feature>
<dbReference type="InterPro" id="IPR039420">
    <property type="entry name" value="WalR-like"/>
</dbReference>
<dbReference type="AlphaFoldDB" id="S2DPW0"/>
<evidence type="ECO:0000256" key="2">
    <source>
        <dbReference type="ARBA" id="ARBA00023012"/>
    </source>
</evidence>
<evidence type="ECO:0000256" key="1">
    <source>
        <dbReference type="ARBA" id="ARBA00022553"/>
    </source>
</evidence>
<dbReference type="GO" id="GO:0005829">
    <property type="term" value="C:cytosol"/>
    <property type="evidence" value="ECO:0007669"/>
    <property type="project" value="TreeGrafter"/>
</dbReference>
<feature type="modified residue" description="4-aspartylphosphate" evidence="6">
    <location>
        <position position="65"/>
    </location>
</feature>
<dbReference type="Pfam" id="PF00486">
    <property type="entry name" value="Trans_reg_C"/>
    <property type="match status" value="1"/>
</dbReference>
<dbReference type="Pfam" id="PF00072">
    <property type="entry name" value="Response_reg"/>
    <property type="match status" value="1"/>
</dbReference>
<comment type="caution">
    <text evidence="10">The sequence shown here is derived from an EMBL/GenBank/DDBJ whole genome shotgun (WGS) entry which is preliminary data.</text>
</comment>
<name>S2DPW0_INDAL</name>
<dbReference type="CDD" id="cd17574">
    <property type="entry name" value="REC_OmpR"/>
    <property type="match status" value="1"/>
</dbReference>
<protein>
    <submittedName>
        <fullName evidence="10">Two-component system, transcriptional regulatory protein</fullName>
    </submittedName>
</protein>
<feature type="domain" description="Response regulatory" evidence="8">
    <location>
        <begin position="16"/>
        <end position="130"/>
    </location>
</feature>
<dbReference type="InterPro" id="IPR001867">
    <property type="entry name" value="OmpR/PhoB-type_DNA-bd"/>
</dbReference>
<evidence type="ECO:0000256" key="7">
    <source>
        <dbReference type="PROSITE-ProRule" id="PRU01091"/>
    </source>
</evidence>
<keyword evidence="5" id="KW-0804">Transcription</keyword>
<evidence type="ECO:0000256" key="3">
    <source>
        <dbReference type="ARBA" id="ARBA00023015"/>
    </source>
</evidence>
<accession>S2DPW0</accession>
<organism evidence="10 11">
    <name type="scientific">Indibacter alkaliphilus (strain CCUG 57479 / KCTC 22604 / LW1)</name>
    <dbReference type="NCBI Taxonomy" id="1189612"/>
    <lineage>
        <taxon>Bacteria</taxon>
        <taxon>Pseudomonadati</taxon>
        <taxon>Bacteroidota</taxon>
        <taxon>Cytophagia</taxon>
        <taxon>Cytophagales</taxon>
        <taxon>Cyclobacteriaceae</taxon>
    </lineage>
</organism>
<sequence length="240" mass="27597">MVKELFSLFNCLKMTKILYVEDEPALGKIVKESLQSRKYEVVMAEDGQAGLSLFEIHQPDICVLDIMLPKMDGYTLAQNIRNIHPKMPIIFLTAKSQLDDVLKGFKAGGNDYLKKPFSLEELIIRIENLLTLTFGQNSNQKEINFGRFIFSPNRYELKGPGAEVRRLSHKEAGILSLLLQHSNSTLERKKILLEIWDDDSYFNSRNLDVYITKLRDFLKADPRVEIITIKGIGYYFSCPE</sequence>
<dbReference type="PROSITE" id="PS50110">
    <property type="entry name" value="RESPONSE_REGULATORY"/>
    <property type="match status" value="1"/>
</dbReference>
<dbReference type="STRING" id="1189612.A33Q_0618"/>
<dbReference type="EMBL" id="ALWO02000014">
    <property type="protein sequence ID" value="EOZ99240.1"/>
    <property type="molecule type" value="Genomic_DNA"/>
</dbReference>
<keyword evidence="1 6" id="KW-0597">Phosphoprotein</keyword>
<evidence type="ECO:0000313" key="10">
    <source>
        <dbReference type="EMBL" id="EOZ99240.1"/>
    </source>
</evidence>
<dbReference type="GO" id="GO:0000156">
    <property type="term" value="F:phosphorelay response regulator activity"/>
    <property type="evidence" value="ECO:0007669"/>
    <property type="project" value="TreeGrafter"/>
</dbReference>
<keyword evidence="11" id="KW-1185">Reference proteome</keyword>
<feature type="domain" description="OmpR/PhoB-type" evidence="9">
    <location>
        <begin position="140"/>
        <end position="238"/>
    </location>
</feature>
<dbReference type="InterPro" id="IPR036388">
    <property type="entry name" value="WH-like_DNA-bd_sf"/>
</dbReference>
<evidence type="ECO:0000313" key="11">
    <source>
        <dbReference type="Proteomes" id="UP000006073"/>
    </source>
</evidence>
<evidence type="ECO:0000256" key="5">
    <source>
        <dbReference type="ARBA" id="ARBA00023163"/>
    </source>
</evidence>
<dbReference type="InterPro" id="IPR001789">
    <property type="entry name" value="Sig_transdc_resp-reg_receiver"/>
</dbReference>
<dbReference type="GO" id="GO:0006355">
    <property type="term" value="P:regulation of DNA-templated transcription"/>
    <property type="evidence" value="ECO:0007669"/>
    <property type="project" value="InterPro"/>
</dbReference>
<dbReference type="GO" id="GO:0032993">
    <property type="term" value="C:protein-DNA complex"/>
    <property type="evidence" value="ECO:0007669"/>
    <property type="project" value="TreeGrafter"/>
</dbReference>
<gene>
    <name evidence="10" type="ORF">A33Q_0618</name>
</gene>
<proteinExistence type="predicted"/>
<dbReference type="SUPFAM" id="SSF46894">
    <property type="entry name" value="C-terminal effector domain of the bipartite response regulators"/>
    <property type="match status" value="1"/>
</dbReference>
<reference evidence="10 11" key="1">
    <citation type="journal article" date="2013" name="Genome Announc.">
        <title>Draft Genome Sequence of Indibacter alkaliphilus Strain LW1T, Isolated from Lonar Lake, a Haloalkaline Lake in the Buldana District of Maharashtra, India.</title>
        <authorList>
            <person name="Singh A."/>
            <person name="Kumar Jangir P."/>
            <person name="Sharma R."/>
            <person name="Singh A."/>
            <person name="Kumar Pinnaka A."/>
            <person name="Shivaji S."/>
        </authorList>
    </citation>
    <scope>NUCLEOTIDE SEQUENCE [LARGE SCALE GENOMIC DNA]</scope>
    <source>
        <strain evidence="11">CCUG 57479 / KCTC 22604 / LW1</strain>
    </source>
</reference>
<evidence type="ECO:0000259" key="9">
    <source>
        <dbReference type="PROSITE" id="PS51755"/>
    </source>
</evidence>
<dbReference type="Proteomes" id="UP000006073">
    <property type="component" value="Unassembled WGS sequence"/>
</dbReference>
<dbReference type="SUPFAM" id="SSF52172">
    <property type="entry name" value="CheY-like"/>
    <property type="match status" value="1"/>
</dbReference>
<dbReference type="PANTHER" id="PTHR48111">
    <property type="entry name" value="REGULATOR OF RPOS"/>
    <property type="match status" value="1"/>
</dbReference>
<dbReference type="SMART" id="SM00862">
    <property type="entry name" value="Trans_reg_C"/>
    <property type="match status" value="1"/>
</dbReference>
<evidence type="ECO:0000256" key="4">
    <source>
        <dbReference type="ARBA" id="ARBA00023125"/>
    </source>
</evidence>
<dbReference type="SMART" id="SM00448">
    <property type="entry name" value="REC"/>
    <property type="match status" value="1"/>
</dbReference>
<dbReference type="PANTHER" id="PTHR48111:SF40">
    <property type="entry name" value="PHOSPHATE REGULON TRANSCRIPTIONAL REGULATORY PROTEIN PHOB"/>
    <property type="match status" value="1"/>
</dbReference>
<keyword evidence="4 7" id="KW-0238">DNA-binding</keyword>